<dbReference type="EMBL" id="BALE01000017">
    <property type="protein sequence ID" value="GAN54225.1"/>
    <property type="molecule type" value="Genomic_DNA"/>
</dbReference>
<dbReference type="Gene3D" id="3.10.350.10">
    <property type="entry name" value="LysM domain"/>
    <property type="match status" value="1"/>
</dbReference>
<dbReference type="RefSeq" id="WP_048848759.1">
    <property type="nucleotide sequence ID" value="NZ_BALE01000017.1"/>
</dbReference>
<dbReference type="SMART" id="SM00257">
    <property type="entry name" value="LysM"/>
    <property type="match status" value="1"/>
</dbReference>
<dbReference type="Pfam" id="PF04972">
    <property type="entry name" value="BON"/>
    <property type="match status" value="1"/>
</dbReference>
<dbReference type="Pfam" id="PF01476">
    <property type="entry name" value="LysM"/>
    <property type="match status" value="1"/>
</dbReference>
<reference evidence="2 3" key="1">
    <citation type="submission" date="2012-10" db="EMBL/GenBank/DDBJ databases">
        <title>Genome sequencing of Tanticharoenia sakaeratensis NBRC 103193.</title>
        <authorList>
            <person name="Azuma Y."/>
            <person name="Hadano H."/>
            <person name="Hirakawa H."/>
            <person name="Matsushita K."/>
        </authorList>
    </citation>
    <scope>NUCLEOTIDE SEQUENCE [LARGE SCALE GENOMIC DNA]</scope>
    <source>
        <strain evidence="2 3">NBRC 103193</strain>
    </source>
</reference>
<dbReference type="STRING" id="1231623.Tasa_017_108"/>
<comment type="caution">
    <text evidence="2">The sequence shown here is derived from an EMBL/GenBank/DDBJ whole genome shotgun (WGS) entry which is preliminary data.</text>
</comment>
<gene>
    <name evidence="2" type="ORF">Tasa_017_108</name>
</gene>
<evidence type="ECO:0000313" key="2">
    <source>
        <dbReference type="EMBL" id="GAN54225.1"/>
    </source>
</evidence>
<dbReference type="OrthoDB" id="370541at2"/>
<feature type="domain" description="LysM" evidence="1">
    <location>
        <begin position="104"/>
        <end position="152"/>
    </location>
</feature>
<organism evidence="2 3">
    <name type="scientific">Tanticharoenia sakaeratensis NBRC 103193</name>
    <dbReference type="NCBI Taxonomy" id="1231623"/>
    <lineage>
        <taxon>Bacteria</taxon>
        <taxon>Pseudomonadati</taxon>
        <taxon>Pseudomonadota</taxon>
        <taxon>Alphaproteobacteria</taxon>
        <taxon>Acetobacterales</taxon>
        <taxon>Acetobacteraceae</taxon>
        <taxon>Tanticharoenia</taxon>
    </lineage>
</organism>
<dbReference type="PROSITE" id="PS51782">
    <property type="entry name" value="LYSM"/>
    <property type="match status" value="1"/>
</dbReference>
<sequence length="156" mass="16734">MRIFKFNPSAGRRFDQDALDAIQHAGSATPGAPKENFIKRAFKQIGLAQVGMAHIVVEDRTITIKGQAQSAAERDHMILAAGNIAGIEAVKSEIAVPAGTPDPVFHTVKPGETLETIAETIPHDVSAEDLHEANAPILHKEGEVYPGQTIRVPTEN</sequence>
<keyword evidence="3" id="KW-1185">Reference proteome</keyword>
<proteinExistence type="predicted"/>
<dbReference type="InterPro" id="IPR018392">
    <property type="entry name" value="LysM"/>
</dbReference>
<dbReference type="InterPro" id="IPR036779">
    <property type="entry name" value="LysM_dom_sf"/>
</dbReference>
<evidence type="ECO:0000313" key="3">
    <source>
        <dbReference type="Proteomes" id="UP000032679"/>
    </source>
</evidence>
<accession>A0A0D6ML90</accession>
<name>A0A0D6ML90_9PROT</name>
<dbReference type="CDD" id="cd00118">
    <property type="entry name" value="LysM"/>
    <property type="match status" value="1"/>
</dbReference>
<evidence type="ECO:0000259" key="1">
    <source>
        <dbReference type="PROSITE" id="PS51782"/>
    </source>
</evidence>
<protein>
    <submittedName>
        <fullName evidence="2">LysM domain-containing protein</fullName>
    </submittedName>
</protein>
<dbReference type="Proteomes" id="UP000032679">
    <property type="component" value="Unassembled WGS sequence"/>
</dbReference>
<dbReference type="AlphaFoldDB" id="A0A0D6ML90"/>
<dbReference type="SUPFAM" id="SSF54106">
    <property type="entry name" value="LysM domain"/>
    <property type="match status" value="1"/>
</dbReference>
<dbReference type="InterPro" id="IPR007055">
    <property type="entry name" value="BON_dom"/>
</dbReference>